<sequence>MIYSEDSRYEWPSPEGSTVSGDQNYASEDRKIDITHTGRPVAELIKRLSRRWTGLTGVPVVDPFDTKHPQWTFEHTLRAAVERAKNDSAAAISPNVSLRWKDVKVYGSSVGATTQKGALSFFNDIINLPRLLWKRTAEKEILHGIDGVLNEGEMLLVLGGRASGCSTLLKTLAGQTAGYTGWHGSILYSGIPVATVMHQFRGCIVYNSEVESHFPELTVAQTLEFAASTKTPHQRIYDVSRKAYARKMRDILGTAFGLRHTFDTKVGNDFIRGVSGGERRRVTIAEMLMTRASVTYWDNPTRGLDSSTSLEFAEALRVATNLTRNVSVSALYQPGDALAEIYDKVTLLYQGYQIWFGDLDSALDYFVDMGFECLPRQTTAEFLISITDPNATRIRKGFECKVPRSPAEFVLRWKTSTAYHKMLLEILDQENRYPENNEDSMKRFKDHLAGEKAPFTLKSSPYTLNLWMQFVTTFVRAYQRIRGQYVYFLALTITMVVIPVIIGSMFFNIPNDTSGFFSRSGVIFFSILFNVIVNFAEVSSQFSQRSIVEKHNSYAMYHPFIDALATMISQYPLKLLNVVMFSAIVYFIANLKREIGPFFINTLFTYILSLTMTGIFRTIATLAATIETALSCTGLTILPLAIYSGFIIPRPTMHPWFKWISFVNPIYYANEAQMAVEFHGRKAPCTMLVPSGPGFENVQISNQVCAVTGAKPGQAYVLGDDYISLSFDYSYSHVWRNLGICIGFFIFFTITYAVATEFKKSTVSKSEHLVFRKSPRDLRRTRFSDDEEERPIAMETLDRYERKYTTLVGSNDVFCWQNINYDIEIKGEKRRLLNNVQGYVKPGTLTALLGSSGAGKTTLLNVLAQRVATGIITGDALVNGSPLDRSFQRRTGYVQQQDVHLAELTVREAFRFSALLRQPRDVPVAEKYEYVEKIISTLGLQQYADAVIGVPEQGLSAEKRKRITIGLELVAKPSLLLFLDEPTSGLDSQSAWSIIKFLRELADAGQAIICTIHQPSATLFEQFDRLLVLAKGGQTVYFGDLGKNSTTVTEYFERNGAPMCAPTANPAEYILDVIGAGANSHSLIDWTEVWKTSPEYFAITSQIRNFKFARRTITENNTHLTDNFATSWFTQYWAVQKRLFQQHWRSPVYINGKLIINIVGGLFLAFTFYMEKSSIQGLQNKTFAIFMILLLCLILIVLLQPRMIELRDLYEVRERYSKMYHWTTFVIANIIVEIPFNFVIASLGFICWYFPVGWWQDVSAARGAFMWFIFMLYQLYHTTFAQTIAIVSPNSETAAMITILFYTFILAFSGVVQPLRELVSFWKFAYYVSPFTWLVSAMMSTGTHNVPVHCADAEINTFQPPHGQTCGAYAGAFANASMAAIYNPEAKSNCQFCLFSVADAYLTGVNIHWNNRWRNAAFLVVYVAFNVFLFFVAFYYHSNDGFRGLGPRLKVFGTRATKFFKKYFC</sequence>
<dbReference type="Proteomes" id="UP000250266">
    <property type="component" value="Unassembled WGS sequence"/>
</dbReference>
<comment type="similarity">
    <text evidence="2">Belongs to the ABC transporter superfamily. ABCG family. PDR (TC 3.A.1.205) subfamily.</text>
</comment>
<keyword evidence="4 10" id="KW-0812">Transmembrane</keyword>
<dbReference type="SUPFAM" id="SSF52540">
    <property type="entry name" value="P-loop containing nucleoside triphosphate hydrolases"/>
    <property type="match status" value="2"/>
</dbReference>
<feature type="transmembrane region" description="Helical" evidence="10">
    <location>
        <begin position="1182"/>
        <end position="1199"/>
    </location>
</feature>
<keyword evidence="6" id="KW-0067">ATP-binding</keyword>
<evidence type="ECO:0000313" key="13">
    <source>
        <dbReference type="Proteomes" id="UP000250266"/>
    </source>
</evidence>
<comment type="subcellular location">
    <subcellularLocation>
        <location evidence="1">Membrane</location>
        <topology evidence="1">Multi-pass membrane protein</topology>
    </subcellularLocation>
</comment>
<dbReference type="GO" id="GO:0005524">
    <property type="term" value="F:ATP binding"/>
    <property type="evidence" value="ECO:0007669"/>
    <property type="project" value="UniProtKB-KW"/>
</dbReference>
<dbReference type="PROSITE" id="PS00211">
    <property type="entry name" value="ABC_TRANSPORTER_1"/>
    <property type="match status" value="1"/>
</dbReference>
<evidence type="ECO:0000259" key="11">
    <source>
        <dbReference type="PROSITE" id="PS50893"/>
    </source>
</evidence>
<dbReference type="GO" id="GO:0016887">
    <property type="term" value="F:ATP hydrolysis activity"/>
    <property type="evidence" value="ECO:0007669"/>
    <property type="project" value="InterPro"/>
</dbReference>
<feature type="transmembrane region" description="Helical" evidence="10">
    <location>
        <begin position="1294"/>
        <end position="1312"/>
    </location>
</feature>
<dbReference type="CDD" id="cd03232">
    <property type="entry name" value="ABCG_PDR_domain2"/>
    <property type="match status" value="1"/>
</dbReference>
<dbReference type="InterPro" id="IPR027417">
    <property type="entry name" value="P-loop_NTPase"/>
</dbReference>
<evidence type="ECO:0000256" key="1">
    <source>
        <dbReference type="ARBA" id="ARBA00004141"/>
    </source>
</evidence>
<dbReference type="Pfam" id="PF01061">
    <property type="entry name" value="ABC2_membrane"/>
    <property type="match status" value="2"/>
</dbReference>
<feature type="transmembrane region" description="Helical" evidence="10">
    <location>
        <begin position="1264"/>
        <end position="1287"/>
    </location>
</feature>
<feature type="compositionally biased region" description="Polar residues" evidence="9">
    <location>
        <begin position="15"/>
        <end position="26"/>
    </location>
</feature>
<keyword evidence="13" id="KW-1185">Reference proteome</keyword>
<feature type="transmembrane region" description="Helical" evidence="10">
    <location>
        <begin position="1416"/>
        <end position="1436"/>
    </location>
</feature>
<dbReference type="InterPro" id="IPR010929">
    <property type="entry name" value="PDR_CDR_ABC"/>
</dbReference>
<keyword evidence="8 10" id="KW-0472">Membrane</keyword>
<dbReference type="Gene3D" id="3.40.50.300">
    <property type="entry name" value="P-loop containing nucleotide triphosphate hydrolases"/>
    <property type="match status" value="2"/>
</dbReference>
<keyword evidence="5" id="KW-0547">Nucleotide-binding</keyword>
<evidence type="ECO:0000256" key="10">
    <source>
        <dbReference type="SAM" id="Phobius"/>
    </source>
</evidence>
<evidence type="ECO:0000256" key="3">
    <source>
        <dbReference type="ARBA" id="ARBA00022448"/>
    </source>
</evidence>
<evidence type="ECO:0000313" key="12">
    <source>
        <dbReference type="EMBL" id="OCK79908.1"/>
    </source>
</evidence>
<evidence type="ECO:0000256" key="4">
    <source>
        <dbReference type="ARBA" id="ARBA00022692"/>
    </source>
</evidence>
<feature type="transmembrane region" description="Helical" evidence="10">
    <location>
        <begin position="571"/>
        <end position="589"/>
    </location>
</feature>
<dbReference type="InterPro" id="IPR043926">
    <property type="entry name" value="ABCG_dom"/>
</dbReference>
<dbReference type="EMBL" id="KV744982">
    <property type="protein sequence ID" value="OCK79908.1"/>
    <property type="molecule type" value="Genomic_DNA"/>
</dbReference>
<gene>
    <name evidence="12" type="ORF">K432DRAFT_426134</name>
</gene>
<dbReference type="PANTHER" id="PTHR19241">
    <property type="entry name" value="ATP-BINDING CASSETTE TRANSPORTER"/>
    <property type="match status" value="1"/>
</dbReference>
<dbReference type="GO" id="GO:0016020">
    <property type="term" value="C:membrane"/>
    <property type="evidence" value="ECO:0007669"/>
    <property type="project" value="UniProtKB-SubCell"/>
</dbReference>
<dbReference type="OrthoDB" id="245989at2759"/>
<evidence type="ECO:0000256" key="5">
    <source>
        <dbReference type="ARBA" id="ARBA00022741"/>
    </source>
</evidence>
<keyword evidence="3" id="KW-0813">Transport</keyword>
<dbReference type="InterPro" id="IPR017871">
    <property type="entry name" value="ABC_transporter-like_CS"/>
</dbReference>
<dbReference type="Pfam" id="PF00005">
    <property type="entry name" value="ABC_tran"/>
    <property type="match status" value="2"/>
</dbReference>
<feature type="domain" description="ABC transporter" evidence="11">
    <location>
        <begin position="126"/>
        <end position="375"/>
    </location>
</feature>
<dbReference type="Pfam" id="PF06422">
    <property type="entry name" value="PDR_CDR"/>
    <property type="match status" value="1"/>
</dbReference>
<proteinExistence type="inferred from homology"/>
<evidence type="ECO:0000256" key="2">
    <source>
        <dbReference type="ARBA" id="ARBA00006012"/>
    </source>
</evidence>
<feature type="transmembrane region" description="Helical" evidence="10">
    <location>
        <begin position="516"/>
        <end position="536"/>
    </location>
</feature>
<evidence type="ECO:0000256" key="8">
    <source>
        <dbReference type="ARBA" id="ARBA00023136"/>
    </source>
</evidence>
<dbReference type="FunFam" id="3.40.50.300:FF:000054">
    <property type="entry name" value="ABC multidrug transporter atrF"/>
    <property type="match status" value="1"/>
</dbReference>
<reference evidence="12 13" key="1">
    <citation type="journal article" date="2016" name="Nat. Commun.">
        <title>Ectomycorrhizal ecology is imprinted in the genome of the dominant symbiotic fungus Cenococcum geophilum.</title>
        <authorList>
            <consortium name="DOE Joint Genome Institute"/>
            <person name="Peter M."/>
            <person name="Kohler A."/>
            <person name="Ohm R.A."/>
            <person name="Kuo A."/>
            <person name="Krutzmann J."/>
            <person name="Morin E."/>
            <person name="Arend M."/>
            <person name="Barry K.W."/>
            <person name="Binder M."/>
            <person name="Choi C."/>
            <person name="Clum A."/>
            <person name="Copeland A."/>
            <person name="Grisel N."/>
            <person name="Haridas S."/>
            <person name="Kipfer T."/>
            <person name="LaButti K."/>
            <person name="Lindquist E."/>
            <person name="Lipzen A."/>
            <person name="Maire R."/>
            <person name="Meier B."/>
            <person name="Mihaltcheva S."/>
            <person name="Molinier V."/>
            <person name="Murat C."/>
            <person name="Poggeler S."/>
            <person name="Quandt C.A."/>
            <person name="Sperisen C."/>
            <person name="Tritt A."/>
            <person name="Tisserant E."/>
            <person name="Crous P.W."/>
            <person name="Henrissat B."/>
            <person name="Nehls U."/>
            <person name="Egli S."/>
            <person name="Spatafora J.W."/>
            <person name="Grigoriev I.V."/>
            <person name="Martin F.M."/>
        </authorList>
    </citation>
    <scope>NUCLEOTIDE SEQUENCE [LARGE SCALE GENOMIC DNA]</scope>
    <source>
        <strain evidence="12 13">CBS 459.81</strain>
    </source>
</reference>
<dbReference type="InterPro" id="IPR003593">
    <property type="entry name" value="AAA+_ATPase"/>
</dbReference>
<dbReference type="InterPro" id="IPR013525">
    <property type="entry name" value="ABC2_TM"/>
</dbReference>
<feature type="transmembrane region" description="Helical" evidence="10">
    <location>
        <begin position="734"/>
        <end position="755"/>
    </location>
</feature>
<keyword evidence="7 10" id="KW-1133">Transmembrane helix</keyword>
<feature type="transmembrane region" description="Helical" evidence="10">
    <location>
        <begin position="595"/>
        <end position="616"/>
    </location>
</feature>
<dbReference type="PROSITE" id="PS50893">
    <property type="entry name" value="ABC_TRANSPORTER_2"/>
    <property type="match status" value="2"/>
</dbReference>
<name>A0A8E2JEW1_9PEZI</name>
<dbReference type="SMART" id="SM00382">
    <property type="entry name" value="AAA"/>
    <property type="match status" value="1"/>
</dbReference>
<feature type="transmembrane region" description="Helical" evidence="10">
    <location>
        <begin position="628"/>
        <end position="648"/>
    </location>
</feature>
<dbReference type="GO" id="GO:0140359">
    <property type="term" value="F:ABC-type transporter activity"/>
    <property type="evidence" value="ECO:0007669"/>
    <property type="project" value="InterPro"/>
</dbReference>
<feature type="transmembrane region" description="Helical" evidence="10">
    <location>
        <begin position="485"/>
        <end position="510"/>
    </location>
</feature>
<dbReference type="InterPro" id="IPR034001">
    <property type="entry name" value="ABCG_PDR_1"/>
</dbReference>
<dbReference type="Pfam" id="PF19055">
    <property type="entry name" value="ABC2_membrane_7"/>
    <property type="match status" value="1"/>
</dbReference>
<feature type="region of interest" description="Disordered" evidence="9">
    <location>
        <begin position="1"/>
        <end position="32"/>
    </location>
</feature>
<evidence type="ECO:0000256" key="7">
    <source>
        <dbReference type="ARBA" id="ARBA00022989"/>
    </source>
</evidence>
<accession>A0A8E2JEW1</accession>
<organism evidence="12 13">
    <name type="scientific">Lepidopterella palustris CBS 459.81</name>
    <dbReference type="NCBI Taxonomy" id="1314670"/>
    <lineage>
        <taxon>Eukaryota</taxon>
        <taxon>Fungi</taxon>
        <taxon>Dikarya</taxon>
        <taxon>Ascomycota</taxon>
        <taxon>Pezizomycotina</taxon>
        <taxon>Dothideomycetes</taxon>
        <taxon>Pleosporomycetidae</taxon>
        <taxon>Mytilinidiales</taxon>
        <taxon>Argynnaceae</taxon>
        <taxon>Lepidopterella</taxon>
    </lineage>
</organism>
<protein>
    <recommendedName>
        <fullName evidence="11">ABC transporter domain-containing protein</fullName>
    </recommendedName>
</protein>
<feature type="transmembrane region" description="Helical" evidence="10">
    <location>
        <begin position="1148"/>
        <end position="1170"/>
    </location>
</feature>
<evidence type="ECO:0000256" key="6">
    <source>
        <dbReference type="ARBA" id="ARBA00022840"/>
    </source>
</evidence>
<feature type="transmembrane region" description="Helical" evidence="10">
    <location>
        <begin position="1220"/>
        <end position="1252"/>
    </location>
</feature>
<dbReference type="InterPro" id="IPR034003">
    <property type="entry name" value="ABCG_PDR_2"/>
</dbReference>
<evidence type="ECO:0000256" key="9">
    <source>
        <dbReference type="SAM" id="MobiDB-lite"/>
    </source>
</evidence>
<dbReference type="InterPro" id="IPR003439">
    <property type="entry name" value="ABC_transporter-like_ATP-bd"/>
</dbReference>
<feature type="domain" description="ABC transporter" evidence="11">
    <location>
        <begin position="808"/>
        <end position="1056"/>
    </location>
</feature>
<dbReference type="CDD" id="cd03233">
    <property type="entry name" value="ABCG_PDR_domain1"/>
    <property type="match status" value="1"/>
</dbReference>